<sequence length="353" mass="36660">MPVLTRLIPSPVVVDISRGALDDLAGLLADQRISASGKLAIAVSGGSGQALSEKLAPVLPGADWYPVADGTIDSAVQLGDDIKGKRYDAVVGLGGGKIIDVAKYAAARVGLPMVAVATNLSHDGICSPVSILDNDNGRGSYGVPTPIAMVIDLDVIREAPVRFVRSGIGDAISNISAIADWELSHQVTGEPVDGLAAAMARTAGESVLRHPGGVGGDEFLTVLSEALVLSGIAMSISGDTRPSSGACHEISHAFDLLYPKRSALHGEQVGLGAAFAMHLRGATEQSGLFTEVLRRHGLPVLPEEIGFSADEFVRAVVYAPQTRPGRFTILEHLNLSADQIKDAYADYAKAIGS</sequence>
<keyword evidence="11" id="KW-1185">Reference proteome</keyword>
<dbReference type="InterPro" id="IPR016205">
    <property type="entry name" value="Glycerol_DH"/>
</dbReference>
<gene>
    <name evidence="10" type="ORF">GCM10010394_68290</name>
</gene>
<keyword evidence="7" id="KW-0443">Lipid metabolism</keyword>
<dbReference type="PANTHER" id="PTHR43616:SF5">
    <property type="entry name" value="GLYCEROL DEHYDROGENASE 1"/>
    <property type="match status" value="1"/>
</dbReference>
<keyword evidence="9" id="KW-1208">Phospholipid metabolism</keyword>
<accession>A0ABP3S6T0</accession>
<evidence type="ECO:0000256" key="8">
    <source>
        <dbReference type="ARBA" id="ARBA00023209"/>
    </source>
</evidence>
<evidence type="ECO:0000256" key="6">
    <source>
        <dbReference type="ARBA" id="ARBA00023027"/>
    </source>
</evidence>
<proteinExistence type="predicted"/>
<keyword evidence="8" id="KW-0594">Phospholipid biosynthesis</keyword>
<dbReference type="CDD" id="cd08174">
    <property type="entry name" value="G1PDH-like"/>
    <property type="match status" value="1"/>
</dbReference>
<dbReference type="Pfam" id="PF13685">
    <property type="entry name" value="Fe-ADH_2"/>
    <property type="match status" value="1"/>
</dbReference>
<dbReference type="Gene3D" id="3.40.50.1970">
    <property type="match status" value="1"/>
</dbReference>
<evidence type="ECO:0000256" key="3">
    <source>
        <dbReference type="ARBA" id="ARBA00022723"/>
    </source>
</evidence>
<protein>
    <submittedName>
        <fullName evidence="10">Iron-containing alcohol dehydrogenase family protein</fullName>
    </submittedName>
</protein>
<keyword evidence="3" id="KW-0479">Metal-binding</keyword>
<dbReference type="RefSeq" id="WP_344081089.1">
    <property type="nucleotide sequence ID" value="NZ_BAAACA010000066.1"/>
</dbReference>
<dbReference type="PANTHER" id="PTHR43616">
    <property type="entry name" value="GLYCEROL DEHYDROGENASE"/>
    <property type="match status" value="1"/>
</dbReference>
<evidence type="ECO:0000256" key="2">
    <source>
        <dbReference type="ARBA" id="ARBA00022516"/>
    </source>
</evidence>
<organism evidence="10 11">
    <name type="scientific">Streptomyces crystallinus</name>
    <dbReference type="NCBI Taxonomy" id="68191"/>
    <lineage>
        <taxon>Bacteria</taxon>
        <taxon>Bacillati</taxon>
        <taxon>Actinomycetota</taxon>
        <taxon>Actinomycetes</taxon>
        <taxon>Kitasatosporales</taxon>
        <taxon>Streptomycetaceae</taxon>
        <taxon>Streptomyces</taxon>
    </lineage>
</organism>
<dbReference type="InterPro" id="IPR032837">
    <property type="entry name" value="G1PDH"/>
</dbReference>
<dbReference type="Proteomes" id="UP001500668">
    <property type="component" value="Unassembled WGS sequence"/>
</dbReference>
<dbReference type="Gene3D" id="1.20.1090.10">
    <property type="entry name" value="Dehydroquinate synthase-like - alpha domain"/>
    <property type="match status" value="1"/>
</dbReference>
<evidence type="ECO:0000256" key="9">
    <source>
        <dbReference type="ARBA" id="ARBA00023264"/>
    </source>
</evidence>
<evidence type="ECO:0000256" key="1">
    <source>
        <dbReference type="ARBA" id="ARBA00022490"/>
    </source>
</evidence>
<dbReference type="SUPFAM" id="SSF56796">
    <property type="entry name" value="Dehydroquinate synthase-like"/>
    <property type="match status" value="1"/>
</dbReference>
<evidence type="ECO:0000313" key="10">
    <source>
        <dbReference type="EMBL" id="GAA0627719.1"/>
    </source>
</evidence>
<reference evidence="11" key="1">
    <citation type="journal article" date="2019" name="Int. J. Syst. Evol. Microbiol.">
        <title>The Global Catalogue of Microorganisms (GCM) 10K type strain sequencing project: providing services to taxonomists for standard genome sequencing and annotation.</title>
        <authorList>
            <consortium name="The Broad Institute Genomics Platform"/>
            <consortium name="The Broad Institute Genome Sequencing Center for Infectious Disease"/>
            <person name="Wu L."/>
            <person name="Ma J."/>
        </authorList>
    </citation>
    <scope>NUCLEOTIDE SEQUENCE [LARGE SCALE GENOMIC DNA]</scope>
    <source>
        <strain evidence="11">JCM 5067</strain>
    </source>
</reference>
<name>A0ABP3S6T0_9ACTN</name>
<evidence type="ECO:0000256" key="4">
    <source>
        <dbReference type="ARBA" id="ARBA00022857"/>
    </source>
</evidence>
<keyword evidence="2" id="KW-0444">Lipid biosynthesis</keyword>
<keyword evidence="4" id="KW-0521">NADP</keyword>
<evidence type="ECO:0000256" key="5">
    <source>
        <dbReference type="ARBA" id="ARBA00023002"/>
    </source>
</evidence>
<comment type="caution">
    <text evidence="10">The sequence shown here is derived from an EMBL/GenBank/DDBJ whole genome shotgun (WGS) entry which is preliminary data.</text>
</comment>
<evidence type="ECO:0000313" key="11">
    <source>
        <dbReference type="Proteomes" id="UP001500668"/>
    </source>
</evidence>
<evidence type="ECO:0000256" key="7">
    <source>
        <dbReference type="ARBA" id="ARBA00023098"/>
    </source>
</evidence>
<dbReference type="EMBL" id="BAAACA010000066">
    <property type="protein sequence ID" value="GAA0627719.1"/>
    <property type="molecule type" value="Genomic_DNA"/>
</dbReference>
<keyword evidence="1" id="KW-0963">Cytoplasm</keyword>
<dbReference type="PIRSF" id="PIRSF000112">
    <property type="entry name" value="Glycerol_dehydrogenase"/>
    <property type="match status" value="1"/>
</dbReference>
<keyword evidence="5" id="KW-0560">Oxidoreductase</keyword>
<keyword evidence="6" id="KW-0520">NAD</keyword>